<dbReference type="CDD" id="cd00130">
    <property type="entry name" value="PAS"/>
    <property type="match status" value="1"/>
</dbReference>
<evidence type="ECO:0000256" key="3">
    <source>
        <dbReference type="ARBA" id="ARBA00022553"/>
    </source>
</evidence>
<dbReference type="PANTHER" id="PTHR43304:SF1">
    <property type="entry name" value="PAC DOMAIN-CONTAINING PROTEIN"/>
    <property type="match status" value="1"/>
</dbReference>
<dbReference type="SMART" id="SM00091">
    <property type="entry name" value="PAS"/>
    <property type="match status" value="1"/>
</dbReference>
<dbReference type="InterPro" id="IPR035965">
    <property type="entry name" value="PAS-like_dom_sf"/>
</dbReference>
<dbReference type="PROSITE" id="PS50113">
    <property type="entry name" value="PAC"/>
    <property type="match status" value="1"/>
</dbReference>
<dbReference type="GO" id="GO:0004673">
    <property type="term" value="F:protein histidine kinase activity"/>
    <property type="evidence" value="ECO:0007669"/>
    <property type="project" value="UniProtKB-EC"/>
</dbReference>
<name>X1S7F0_9ZZZZ</name>
<evidence type="ECO:0000256" key="5">
    <source>
        <dbReference type="ARBA" id="ARBA00022777"/>
    </source>
</evidence>
<keyword evidence="6" id="KW-0175">Coiled coil</keyword>
<dbReference type="InterPro" id="IPR000014">
    <property type="entry name" value="PAS"/>
</dbReference>
<evidence type="ECO:0000313" key="9">
    <source>
        <dbReference type="EMBL" id="GAI88858.1"/>
    </source>
</evidence>
<evidence type="ECO:0000256" key="2">
    <source>
        <dbReference type="ARBA" id="ARBA00012438"/>
    </source>
</evidence>
<dbReference type="EMBL" id="BARW01020139">
    <property type="protein sequence ID" value="GAI88858.1"/>
    <property type="molecule type" value="Genomic_DNA"/>
</dbReference>
<dbReference type="SMART" id="SM00086">
    <property type="entry name" value="PAC"/>
    <property type="match status" value="1"/>
</dbReference>
<dbReference type="EC" id="2.7.13.3" evidence="2"/>
<comment type="caution">
    <text evidence="9">The sequence shown here is derived from an EMBL/GenBank/DDBJ whole genome shotgun (WGS) entry which is preliminary data.</text>
</comment>
<dbReference type="PROSITE" id="PS50112">
    <property type="entry name" value="PAS"/>
    <property type="match status" value="1"/>
</dbReference>
<dbReference type="InterPro" id="IPR013655">
    <property type="entry name" value="PAS_fold_3"/>
</dbReference>
<feature type="domain" description="PAS" evidence="7">
    <location>
        <begin position="42"/>
        <end position="113"/>
    </location>
</feature>
<dbReference type="InterPro" id="IPR000700">
    <property type="entry name" value="PAS-assoc_C"/>
</dbReference>
<evidence type="ECO:0000259" key="7">
    <source>
        <dbReference type="PROSITE" id="PS50112"/>
    </source>
</evidence>
<feature type="domain" description="PAC" evidence="8">
    <location>
        <begin position="116"/>
        <end position="168"/>
    </location>
</feature>
<evidence type="ECO:0000256" key="6">
    <source>
        <dbReference type="SAM" id="Coils"/>
    </source>
</evidence>
<evidence type="ECO:0000256" key="1">
    <source>
        <dbReference type="ARBA" id="ARBA00000085"/>
    </source>
</evidence>
<protein>
    <recommendedName>
        <fullName evidence="2">histidine kinase</fullName>
        <ecNumber evidence="2">2.7.13.3</ecNumber>
    </recommendedName>
</protein>
<feature type="coiled-coil region" evidence="6">
    <location>
        <begin position="8"/>
        <end position="45"/>
    </location>
</feature>
<gene>
    <name evidence="9" type="ORF">S12H4_34085</name>
</gene>
<keyword evidence="5" id="KW-0418">Kinase</keyword>
<sequence length="199" mass="23070">MSVGKKTDNEIMNELTKLRQRVAELEKSEAECKKLKKTLLQSEKRFKDITKNASEWIWELDLAGKYTYASPAVKAILGYKPEEVLKIHIYDLFHPEDRKNLKKKVFRMFVKKQSFRKFINRCIHKNGRTVWLSTSGVPVFGDKGDLLGYRGVNIDITEQRQAMDSLAQSEIATEKNSTVVFPVPIDLFTPFIKKLNEKE</sequence>
<comment type="catalytic activity">
    <reaction evidence="1">
        <text>ATP + protein L-histidine = ADP + protein N-phospho-L-histidine.</text>
        <dbReference type="EC" id="2.7.13.3"/>
    </reaction>
</comment>
<dbReference type="Gene3D" id="3.30.450.20">
    <property type="entry name" value="PAS domain"/>
    <property type="match status" value="1"/>
</dbReference>
<proteinExistence type="predicted"/>
<dbReference type="InterPro" id="IPR052162">
    <property type="entry name" value="Sensor_kinase/Photoreceptor"/>
</dbReference>
<dbReference type="Pfam" id="PF08447">
    <property type="entry name" value="PAS_3"/>
    <property type="match status" value="1"/>
</dbReference>
<dbReference type="PANTHER" id="PTHR43304">
    <property type="entry name" value="PHYTOCHROME-LIKE PROTEIN CPH1"/>
    <property type="match status" value="1"/>
</dbReference>
<organism evidence="9">
    <name type="scientific">marine sediment metagenome</name>
    <dbReference type="NCBI Taxonomy" id="412755"/>
    <lineage>
        <taxon>unclassified sequences</taxon>
        <taxon>metagenomes</taxon>
        <taxon>ecological metagenomes</taxon>
    </lineage>
</organism>
<dbReference type="NCBIfam" id="TIGR00229">
    <property type="entry name" value="sensory_box"/>
    <property type="match status" value="1"/>
</dbReference>
<reference evidence="9" key="1">
    <citation type="journal article" date="2014" name="Front. Microbiol.">
        <title>High frequency of phylogenetically diverse reductive dehalogenase-homologous genes in deep subseafloor sedimentary metagenomes.</title>
        <authorList>
            <person name="Kawai M."/>
            <person name="Futagami T."/>
            <person name="Toyoda A."/>
            <person name="Takaki Y."/>
            <person name="Nishi S."/>
            <person name="Hori S."/>
            <person name="Arai W."/>
            <person name="Tsubouchi T."/>
            <person name="Morono Y."/>
            <person name="Uchiyama I."/>
            <person name="Ito T."/>
            <person name="Fujiyama A."/>
            <person name="Inagaki F."/>
            <person name="Takami H."/>
        </authorList>
    </citation>
    <scope>NUCLEOTIDE SEQUENCE</scope>
    <source>
        <strain evidence="9">Expedition CK06-06</strain>
    </source>
</reference>
<accession>X1S7F0</accession>
<evidence type="ECO:0000259" key="8">
    <source>
        <dbReference type="PROSITE" id="PS50113"/>
    </source>
</evidence>
<dbReference type="InterPro" id="IPR001610">
    <property type="entry name" value="PAC"/>
</dbReference>
<keyword evidence="4" id="KW-0808">Transferase</keyword>
<dbReference type="AlphaFoldDB" id="X1S7F0"/>
<dbReference type="SUPFAM" id="SSF55785">
    <property type="entry name" value="PYP-like sensor domain (PAS domain)"/>
    <property type="match status" value="1"/>
</dbReference>
<keyword evidence="3" id="KW-0597">Phosphoprotein</keyword>
<evidence type="ECO:0000256" key="4">
    <source>
        <dbReference type="ARBA" id="ARBA00022679"/>
    </source>
</evidence>